<evidence type="ECO:0000313" key="9">
    <source>
        <dbReference type="Proteomes" id="UP001610563"/>
    </source>
</evidence>
<dbReference type="InterPro" id="IPR014436">
    <property type="entry name" value="Extradiol_dOase_DODA"/>
</dbReference>
<feature type="transmembrane region" description="Helical" evidence="6">
    <location>
        <begin position="17"/>
        <end position="39"/>
    </location>
</feature>
<organism evidence="8 9">
    <name type="scientific">Aspergillus keveii</name>
    <dbReference type="NCBI Taxonomy" id="714993"/>
    <lineage>
        <taxon>Eukaryota</taxon>
        <taxon>Fungi</taxon>
        <taxon>Dikarya</taxon>
        <taxon>Ascomycota</taxon>
        <taxon>Pezizomycotina</taxon>
        <taxon>Eurotiomycetes</taxon>
        <taxon>Eurotiomycetidae</taxon>
        <taxon>Eurotiales</taxon>
        <taxon>Aspergillaceae</taxon>
        <taxon>Aspergillus</taxon>
        <taxon>Aspergillus subgen. Nidulantes</taxon>
    </lineage>
</organism>
<comment type="caution">
    <text evidence="8">The sequence shown here is derived from an EMBL/GenBank/DDBJ whole genome shotgun (WGS) entry which is preliminary data.</text>
</comment>
<evidence type="ECO:0000313" key="8">
    <source>
        <dbReference type="EMBL" id="KAL2798483.1"/>
    </source>
</evidence>
<keyword evidence="6" id="KW-0812">Transmembrane</keyword>
<protein>
    <submittedName>
        <fullName evidence="8">Extradiol ring-cleavage dioxygenase, class III enzyme, subunit B</fullName>
    </submittedName>
</protein>
<gene>
    <name evidence="8" type="ORF">BJX66DRAFT_295771</name>
</gene>
<comment type="similarity">
    <text evidence="2">Belongs to the DODA-type extradiol aromatic ring-opening dioxygenase family.</text>
</comment>
<proteinExistence type="inferred from homology"/>
<dbReference type="CDD" id="cd07363">
    <property type="entry name" value="45_DOPA_Dioxygenase"/>
    <property type="match status" value="1"/>
</dbReference>
<keyword evidence="8" id="KW-0223">Dioxygenase</keyword>
<keyword evidence="6" id="KW-1133">Transmembrane helix</keyword>
<dbReference type="EMBL" id="JBFTWV010000013">
    <property type="protein sequence ID" value="KAL2798483.1"/>
    <property type="molecule type" value="Genomic_DNA"/>
</dbReference>
<evidence type="ECO:0000256" key="1">
    <source>
        <dbReference type="ARBA" id="ARBA00001947"/>
    </source>
</evidence>
<evidence type="ECO:0000256" key="4">
    <source>
        <dbReference type="ARBA" id="ARBA00022833"/>
    </source>
</evidence>
<keyword evidence="6" id="KW-0472">Membrane</keyword>
<keyword evidence="4" id="KW-0862">Zinc</keyword>
<dbReference type="PANTHER" id="PTHR30096:SF0">
    <property type="entry name" value="4,5-DOPA DIOXYGENASE EXTRADIOL-LIKE PROTEIN"/>
    <property type="match status" value="1"/>
</dbReference>
<dbReference type="InterPro" id="IPR004183">
    <property type="entry name" value="Xdiol_dOase_suB"/>
</dbReference>
<feature type="domain" description="Extradiol ring-cleavage dioxygenase class III enzyme subunit B" evidence="7">
    <location>
        <begin position="109"/>
        <end position="352"/>
    </location>
</feature>
<evidence type="ECO:0000256" key="6">
    <source>
        <dbReference type="SAM" id="Phobius"/>
    </source>
</evidence>
<evidence type="ECO:0000256" key="3">
    <source>
        <dbReference type="ARBA" id="ARBA00022723"/>
    </source>
</evidence>
<sequence length="379" mass="41559">MSSAPTQPPRDNERSSINLISIITVAVAVLLALFFGYGLTTTTDGGSNTNTPATLFGLRRFIPSFWASGTRRQLGSVASVATGVPDHTQSIAKNPVVSGHGDTMKTPVYFLSHGGPNIMYDIDHPAYKELGKIGREITTKVKPRAVVVFSAHWQAGRDTVQVNTAEMTELIYDFYGFPSHYYEEKYPNVGSREVAIKVIDAFKEAGIKAEGVKRGLDHGVWASFKCAFEPESNPLNVPIVQVSLFNTEDPMQHFRLGQAVQKLREENILIIVSGMAVHNLRDLRFTFGNPRPMPYTVSFDEALKDAVTTSPAERPQALTELLKRGDARQAHPTFDHLLPIHVGAGAAGDDLAKRLFTLKEGSMSWAQFRFGEVANASAL</sequence>
<reference evidence="8 9" key="1">
    <citation type="submission" date="2024-07" db="EMBL/GenBank/DDBJ databases">
        <title>Section-level genome sequencing and comparative genomics of Aspergillus sections Usti and Cavernicolus.</title>
        <authorList>
            <consortium name="Lawrence Berkeley National Laboratory"/>
            <person name="Nybo J.L."/>
            <person name="Vesth T.C."/>
            <person name="Theobald S."/>
            <person name="Frisvad J.C."/>
            <person name="Larsen T.O."/>
            <person name="Kjaerboelling I."/>
            <person name="Rothschild-Mancinelli K."/>
            <person name="Lyhne E.K."/>
            <person name="Kogle M.E."/>
            <person name="Barry K."/>
            <person name="Clum A."/>
            <person name="Na H."/>
            <person name="Ledsgaard L."/>
            <person name="Lin J."/>
            <person name="Lipzen A."/>
            <person name="Kuo A."/>
            <person name="Riley R."/>
            <person name="Mondo S."/>
            <person name="Labutti K."/>
            <person name="Haridas S."/>
            <person name="Pangalinan J."/>
            <person name="Salamov A.A."/>
            <person name="Simmons B.A."/>
            <person name="Magnuson J.K."/>
            <person name="Chen J."/>
            <person name="Drula E."/>
            <person name="Henrissat B."/>
            <person name="Wiebenga A."/>
            <person name="Lubbers R.J."/>
            <person name="Gomes A.C."/>
            <person name="Makela M.R."/>
            <person name="Stajich J."/>
            <person name="Grigoriev I.V."/>
            <person name="Mortensen U.H."/>
            <person name="De Vries R.P."/>
            <person name="Baker S.E."/>
            <person name="Andersen M.R."/>
        </authorList>
    </citation>
    <scope>NUCLEOTIDE SEQUENCE [LARGE SCALE GENOMIC DNA]</scope>
    <source>
        <strain evidence="8 9">CBS 209.92</strain>
    </source>
</reference>
<evidence type="ECO:0000256" key="2">
    <source>
        <dbReference type="ARBA" id="ARBA00007581"/>
    </source>
</evidence>
<name>A0ABR4GHH7_9EURO</name>
<dbReference type="Gene3D" id="3.40.830.10">
    <property type="entry name" value="LigB-like"/>
    <property type="match status" value="1"/>
</dbReference>
<dbReference type="Proteomes" id="UP001610563">
    <property type="component" value="Unassembled WGS sequence"/>
</dbReference>
<dbReference type="PANTHER" id="PTHR30096">
    <property type="entry name" value="4,5-DOPA DIOXYGENASE EXTRADIOL-LIKE PROTEIN"/>
    <property type="match status" value="1"/>
</dbReference>
<comment type="cofactor">
    <cofactor evidence="1">
        <name>Zn(2+)</name>
        <dbReference type="ChEBI" id="CHEBI:29105"/>
    </cofactor>
</comment>
<dbReference type="Pfam" id="PF02900">
    <property type="entry name" value="LigB"/>
    <property type="match status" value="1"/>
</dbReference>
<keyword evidence="3" id="KW-0479">Metal-binding</keyword>
<dbReference type="GO" id="GO:0051213">
    <property type="term" value="F:dioxygenase activity"/>
    <property type="evidence" value="ECO:0007669"/>
    <property type="project" value="UniProtKB-KW"/>
</dbReference>
<dbReference type="SUPFAM" id="SSF53213">
    <property type="entry name" value="LigB-like"/>
    <property type="match status" value="1"/>
</dbReference>
<evidence type="ECO:0000259" key="7">
    <source>
        <dbReference type="Pfam" id="PF02900"/>
    </source>
</evidence>
<accession>A0ABR4GHH7</accession>
<keyword evidence="9" id="KW-1185">Reference proteome</keyword>
<evidence type="ECO:0000256" key="5">
    <source>
        <dbReference type="ARBA" id="ARBA00023002"/>
    </source>
</evidence>
<keyword evidence="5" id="KW-0560">Oxidoreductase</keyword>